<keyword evidence="6" id="KW-0325">Glycoprotein</keyword>
<evidence type="ECO:0000256" key="3">
    <source>
        <dbReference type="ARBA" id="ARBA00005336"/>
    </source>
</evidence>
<organism evidence="11 12">
    <name type="scientific">Fusarium kuroshium</name>
    <dbReference type="NCBI Taxonomy" id="2010991"/>
    <lineage>
        <taxon>Eukaryota</taxon>
        <taxon>Fungi</taxon>
        <taxon>Dikarya</taxon>
        <taxon>Ascomycota</taxon>
        <taxon>Pezizomycotina</taxon>
        <taxon>Sordariomycetes</taxon>
        <taxon>Hypocreomycetidae</taxon>
        <taxon>Hypocreales</taxon>
        <taxon>Nectriaceae</taxon>
        <taxon>Fusarium</taxon>
        <taxon>Fusarium solani species complex</taxon>
    </lineage>
</organism>
<dbReference type="EMBL" id="NKUJ01000155">
    <property type="protein sequence ID" value="RMJ11820.1"/>
    <property type="molecule type" value="Genomic_DNA"/>
</dbReference>
<dbReference type="InterPro" id="IPR026891">
    <property type="entry name" value="Fn3-like"/>
</dbReference>
<dbReference type="InterPro" id="IPR011658">
    <property type="entry name" value="PA14_dom"/>
</dbReference>
<dbReference type="InterPro" id="IPR001764">
    <property type="entry name" value="Glyco_hydro_3_N"/>
</dbReference>
<dbReference type="Gene3D" id="2.60.120.260">
    <property type="entry name" value="Galactose-binding domain-like"/>
    <property type="match status" value="1"/>
</dbReference>
<dbReference type="InterPro" id="IPR050288">
    <property type="entry name" value="Cellulose_deg_GH3"/>
</dbReference>
<dbReference type="OrthoDB" id="47059at2759"/>
<dbReference type="Pfam" id="PF01915">
    <property type="entry name" value="Glyco_hydro_3_C"/>
    <property type="match status" value="1"/>
</dbReference>
<sequence>MASVDINAILAKLSLQEKISLLAGGDIWLTVPIPDKGVPCVKTTDGPNGARGSKIKDGKSAACFPAACSVASTFDVEIARRIGVALGEETLTKGARCLLAPTVCIHRHPLGGRNFESFSEDPFLTGQMGIANVIGLQSTGVSATVKHFAVNEQETQRLSVNAVIAERPLREIYLKPFELIVKNAKPWAIMTAYNKINGHHADSNEYLLKKVLRGDWGWTDGLVMSDWGGVNSTAESINAGVDLEMPGPARWRKLEVVLEAVKQGKLTEETITARARNVLTFLKRLNAFENPIWSDPEEHATVNPQHSALIREAGAKGIVLLKNDNNCLPLTKEKVQGKKIALLGYAKECLAYGGGSASVKPHYRVTPWDAFHQAFKGQDVEFVYSKGAHTFRQLPLLVDHILDLKGNPGFTYHIYEPGNSAPTKTIHGYDKSEMSLLDGHILHNVEIDLIGAFHPPESAGYYLTLSSLGPSQLFINNELALEQEANCPDAMGFLFGGVPVPKVCVPMEAGKKYTIRVHASPPVPDGDRDLGFLEGQVGMRLGYMSSTEHDADILSEAIELAKTSDYSIIFTGNDPAWETEGQDQASFHLPKDGSQDRLVSAIAAVCPKTVVVNSTGVAVAFPWLHQVQGLLQTWFPGQEAGNSIVDVLTGTQNPEGYLTCTFPKRLHDCPAYGNFPGDKHSSHGLEVKYEEGVFVGYRHFDRLPADAVNFPFGFGLSYTNFDFEEFTVSEKSENVFAVQLRVRNTGAIKGATAVQIYVGSKNPSPSDPLKVLAGFKKVALEPGSSIIVEILVQARDFAFWDEEMHGWVVAAGEYEFGVGRSSADLVARSVMQLDRKTFAP</sequence>
<evidence type="ECO:0000313" key="12">
    <source>
        <dbReference type="Proteomes" id="UP000277212"/>
    </source>
</evidence>
<dbReference type="EC" id="3.2.1.21" evidence="4"/>
<dbReference type="SUPFAM" id="SSF56988">
    <property type="entry name" value="Anthrax protective antigen"/>
    <property type="match status" value="1"/>
</dbReference>
<comment type="catalytic activity">
    <reaction evidence="1">
        <text>Hydrolysis of terminal, non-reducing beta-D-glucosyl residues with release of beta-D-glucose.</text>
        <dbReference type="EC" id="3.2.1.21"/>
    </reaction>
</comment>
<dbReference type="STRING" id="2010991.A0A3M2S2Q0"/>
<dbReference type="PRINTS" id="PR00133">
    <property type="entry name" value="GLHYDRLASE3"/>
</dbReference>
<keyword evidence="8" id="KW-0326">Glycosidase</keyword>
<dbReference type="GO" id="GO:0009251">
    <property type="term" value="P:glucan catabolic process"/>
    <property type="evidence" value="ECO:0007669"/>
    <property type="project" value="TreeGrafter"/>
</dbReference>
<keyword evidence="5" id="KW-0378">Hydrolase</keyword>
<evidence type="ECO:0000256" key="2">
    <source>
        <dbReference type="ARBA" id="ARBA00004987"/>
    </source>
</evidence>
<dbReference type="Proteomes" id="UP000277212">
    <property type="component" value="Unassembled WGS sequence"/>
</dbReference>
<dbReference type="SUPFAM" id="SSF51445">
    <property type="entry name" value="(Trans)glycosidases"/>
    <property type="match status" value="1"/>
</dbReference>
<dbReference type="InterPro" id="IPR037524">
    <property type="entry name" value="PA14/GLEYA"/>
</dbReference>
<dbReference type="PROSITE" id="PS51820">
    <property type="entry name" value="PA14"/>
    <property type="match status" value="1"/>
</dbReference>
<protein>
    <recommendedName>
        <fullName evidence="4">beta-glucosidase</fullName>
        <ecNumber evidence="4">3.2.1.21</ecNumber>
    </recommendedName>
</protein>
<evidence type="ECO:0000256" key="9">
    <source>
        <dbReference type="ARBA" id="ARBA00023326"/>
    </source>
</evidence>
<dbReference type="AlphaFoldDB" id="A0A3M2S2Q0"/>
<comment type="similarity">
    <text evidence="3">Belongs to the glycosyl hydrolase 3 family.</text>
</comment>
<gene>
    <name evidence="11" type="ORF">CDV36_008540</name>
</gene>
<feature type="domain" description="PA14" evidence="10">
    <location>
        <begin position="405"/>
        <end position="558"/>
    </location>
</feature>
<dbReference type="Pfam" id="PF00933">
    <property type="entry name" value="Glyco_hydro_3"/>
    <property type="match status" value="1"/>
</dbReference>
<reference evidence="11 12" key="1">
    <citation type="submission" date="2017-06" db="EMBL/GenBank/DDBJ databases">
        <title>Comparative genomic analysis of Ambrosia Fusariam Clade fungi.</title>
        <authorList>
            <person name="Stajich J.E."/>
            <person name="Carrillo J."/>
            <person name="Kijimoto T."/>
            <person name="Eskalen A."/>
            <person name="O'Donnell K."/>
            <person name="Kasson M."/>
        </authorList>
    </citation>
    <scope>NUCLEOTIDE SEQUENCE [LARGE SCALE GENOMIC DNA]</scope>
    <source>
        <strain evidence="11">UCR3666</strain>
    </source>
</reference>
<dbReference type="PANTHER" id="PTHR42715">
    <property type="entry name" value="BETA-GLUCOSIDASE"/>
    <property type="match status" value="1"/>
</dbReference>
<evidence type="ECO:0000256" key="6">
    <source>
        <dbReference type="ARBA" id="ARBA00023180"/>
    </source>
</evidence>
<keyword evidence="7" id="KW-0119">Carbohydrate metabolism</keyword>
<dbReference type="InterPro" id="IPR013783">
    <property type="entry name" value="Ig-like_fold"/>
</dbReference>
<dbReference type="PANTHER" id="PTHR42715:SF3">
    <property type="entry name" value="BETA-GLUCOSIDASE B-RELATED"/>
    <property type="match status" value="1"/>
</dbReference>
<dbReference type="SMART" id="SM01217">
    <property type="entry name" value="Fn3_like"/>
    <property type="match status" value="1"/>
</dbReference>
<dbReference type="InterPro" id="IPR002772">
    <property type="entry name" value="Glyco_hydro_3_C"/>
</dbReference>
<comment type="caution">
    <text evidence="11">The sequence shown here is derived from an EMBL/GenBank/DDBJ whole genome shotgun (WGS) entry which is preliminary data.</text>
</comment>
<keyword evidence="9" id="KW-0624">Polysaccharide degradation</keyword>
<evidence type="ECO:0000256" key="4">
    <source>
        <dbReference type="ARBA" id="ARBA00012744"/>
    </source>
</evidence>
<dbReference type="InterPro" id="IPR017853">
    <property type="entry name" value="GH"/>
</dbReference>
<dbReference type="SUPFAM" id="SSF52279">
    <property type="entry name" value="Beta-D-glucan exohydrolase, C-terminal domain"/>
    <property type="match status" value="1"/>
</dbReference>
<dbReference type="Gene3D" id="2.60.40.10">
    <property type="entry name" value="Immunoglobulins"/>
    <property type="match status" value="1"/>
</dbReference>
<name>A0A3M2S2Q0_9HYPO</name>
<dbReference type="InterPro" id="IPR036962">
    <property type="entry name" value="Glyco_hydro_3_N_sf"/>
</dbReference>
<dbReference type="InterPro" id="IPR036881">
    <property type="entry name" value="Glyco_hydro_3_C_sf"/>
</dbReference>
<evidence type="ECO:0000259" key="10">
    <source>
        <dbReference type="PROSITE" id="PS51820"/>
    </source>
</evidence>
<dbReference type="Pfam" id="PF07691">
    <property type="entry name" value="PA14"/>
    <property type="match status" value="1"/>
</dbReference>
<accession>A0A3M2S2Q0</accession>
<dbReference type="Gene3D" id="3.40.50.1700">
    <property type="entry name" value="Glycoside hydrolase family 3 C-terminal domain"/>
    <property type="match status" value="1"/>
</dbReference>
<evidence type="ECO:0000313" key="11">
    <source>
        <dbReference type="EMBL" id="RMJ11820.1"/>
    </source>
</evidence>
<dbReference type="GO" id="GO:0008422">
    <property type="term" value="F:beta-glucosidase activity"/>
    <property type="evidence" value="ECO:0007669"/>
    <property type="project" value="UniProtKB-EC"/>
</dbReference>
<evidence type="ECO:0000256" key="1">
    <source>
        <dbReference type="ARBA" id="ARBA00000448"/>
    </source>
</evidence>
<evidence type="ECO:0000256" key="7">
    <source>
        <dbReference type="ARBA" id="ARBA00023277"/>
    </source>
</evidence>
<evidence type="ECO:0000256" key="8">
    <source>
        <dbReference type="ARBA" id="ARBA00023295"/>
    </source>
</evidence>
<comment type="pathway">
    <text evidence="2">Glycan metabolism; cellulose degradation.</text>
</comment>
<keyword evidence="12" id="KW-1185">Reference proteome</keyword>
<dbReference type="Pfam" id="PF14310">
    <property type="entry name" value="Fn3-like"/>
    <property type="match status" value="1"/>
</dbReference>
<dbReference type="Gene3D" id="3.20.20.300">
    <property type="entry name" value="Glycoside hydrolase, family 3, N-terminal domain"/>
    <property type="match status" value="1"/>
</dbReference>
<proteinExistence type="inferred from homology"/>
<evidence type="ECO:0000256" key="5">
    <source>
        <dbReference type="ARBA" id="ARBA00022801"/>
    </source>
</evidence>